<keyword evidence="3 5" id="KW-0808">Transferase</keyword>
<evidence type="ECO:0000313" key="6">
    <source>
        <dbReference type="Proteomes" id="UP000319897"/>
    </source>
</evidence>
<dbReference type="InterPro" id="IPR051259">
    <property type="entry name" value="rRNA_Methyltransferase"/>
</dbReference>
<protein>
    <submittedName>
        <fullName evidence="5">RNA methyltransferase</fullName>
    </submittedName>
</protein>
<feature type="domain" description="RNA 2-O ribose methyltransferase substrate binding" evidence="4">
    <location>
        <begin position="32"/>
        <end position="108"/>
    </location>
</feature>
<dbReference type="Pfam" id="PF22435">
    <property type="entry name" value="MRM3-like_sub_bind"/>
    <property type="match status" value="1"/>
</dbReference>
<keyword evidence="6" id="KW-1185">Reference proteome</keyword>
<evidence type="ECO:0000256" key="3">
    <source>
        <dbReference type="ARBA" id="ARBA00022679"/>
    </source>
</evidence>
<dbReference type="GO" id="GO:0003723">
    <property type="term" value="F:RNA binding"/>
    <property type="evidence" value="ECO:0007669"/>
    <property type="project" value="InterPro"/>
</dbReference>
<dbReference type="InterPro" id="IPR053888">
    <property type="entry name" value="MRM3-like_sub_bind"/>
</dbReference>
<dbReference type="OrthoDB" id="9794400at2"/>
<dbReference type="GO" id="GO:0032259">
    <property type="term" value="P:methylation"/>
    <property type="evidence" value="ECO:0007669"/>
    <property type="project" value="UniProtKB-KW"/>
</dbReference>
<dbReference type="RefSeq" id="WP_140928569.1">
    <property type="nucleotide sequence ID" value="NZ_VFSU01000028.1"/>
</dbReference>
<evidence type="ECO:0000256" key="1">
    <source>
        <dbReference type="ARBA" id="ARBA00007228"/>
    </source>
</evidence>
<gene>
    <name evidence="5" type="ORF">FJQ54_11525</name>
</gene>
<dbReference type="EMBL" id="VFSU01000028">
    <property type="protein sequence ID" value="TPE60043.1"/>
    <property type="molecule type" value="Genomic_DNA"/>
</dbReference>
<dbReference type="PANTHER" id="PTHR43191">
    <property type="entry name" value="RRNA METHYLTRANSFERASE 3"/>
    <property type="match status" value="1"/>
</dbReference>
<dbReference type="SMART" id="SM00967">
    <property type="entry name" value="SpoU_sub_bind"/>
    <property type="match status" value="1"/>
</dbReference>
<keyword evidence="2 5" id="KW-0489">Methyltransferase</keyword>
<dbReference type="GO" id="GO:0006396">
    <property type="term" value="P:RNA processing"/>
    <property type="evidence" value="ECO:0007669"/>
    <property type="project" value="InterPro"/>
</dbReference>
<dbReference type="InterPro" id="IPR029026">
    <property type="entry name" value="tRNA_m1G_MTases_N"/>
</dbReference>
<comment type="similarity">
    <text evidence="1">Belongs to the class IV-like SAM-binding methyltransferase superfamily. RNA methyltransferase TrmH family.</text>
</comment>
<sequence>MITTVTSASNATLKRLRSLREKKYRRVEGLFLAEGLRICTEALDAGWTPKVLVFAEGKGDHPLVRRLVQATLSSGGQVIETTPDLLSGVTGKDNPQAVAAAYEPRTLALADLVPGPRTLVAERLRDPGNLGTLLRACDATGAGALILLDDSADPTSVEAVRASMGAFFTVPCVTASTAELLAWKAKHGAVLTGAALDPRAMDYRAASYAPPALLLVGNEAQGLPEALMAECDQLVIMPMRGKADSLNVAMAGTLLLYEALYAQEAG</sequence>
<dbReference type="Proteomes" id="UP000319897">
    <property type="component" value="Unassembled WGS sequence"/>
</dbReference>
<dbReference type="Pfam" id="PF00588">
    <property type="entry name" value="SpoU_methylase"/>
    <property type="match status" value="1"/>
</dbReference>
<evidence type="ECO:0000256" key="2">
    <source>
        <dbReference type="ARBA" id="ARBA00022603"/>
    </source>
</evidence>
<evidence type="ECO:0000259" key="4">
    <source>
        <dbReference type="SMART" id="SM00967"/>
    </source>
</evidence>
<accession>A0A501XIA8</accession>
<dbReference type="Gene3D" id="3.40.1280.10">
    <property type="match status" value="1"/>
</dbReference>
<dbReference type="GO" id="GO:0008173">
    <property type="term" value="F:RNA methyltransferase activity"/>
    <property type="evidence" value="ECO:0007669"/>
    <property type="project" value="InterPro"/>
</dbReference>
<dbReference type="InterPro" id="IPR029028">
    <property type="entry name" value="Alpha/beta_knot_MTases"/>
</dbReference>
<dbReference type="InterPro" id="IPR013123">
    <property type="entry name" value="SpoU_subst-bd"/>
</dbReference>
<dbReference type="InterPro" id="IPR001537">
    <property type="entry name" value="SpoU_MeTrfase"/>
</dbReference>
<dbReference type="CDD" id="cd18095">
    <property type="entry name" value="SpoU-like_rRNA-MTase"/>
    <property type="match status" value="1"/>
</dbReference>
<organism evidence="5 6">
    <name type="scientific">Sandaracinobacter neustonicus</name>
    <dbReference type="NCBI Taxonomy" id="1715348"/>
    <lineage>
        <taxon>Bacteria</taxon>
        <taxon>Pseudomonadati</taxon>
        <taxon>Pseudomonadota</taxon>
        <taxon>Alphaproteobacteria</taxon>
        <taxon>Sphingomonadales</taxon>
        <taxon>Sphingosinicellaceae</taxon>
        <taxon>Sandaracinobacter</taxon>
    </lineage>
</organism>
<comment type="caution">
    <text evidence="5">The sequence shown here is derived from an EMBL/GenBank/DDBJ whole genome shotgun (WGS) entry which is preliminary data.</text>
</comment>
<name>A0A501XIA8_9SPHN</name>
<dbReference type="GO" id="GO:0005737">
    <property type="term" value="C:cytoplasm"/>
    <property type="evidence" value="ECO:0007669"/>
    <property type="project" value="UniProtKB-ARBA"/>
</dbReference>
<dbReference type="Gene3D" id="3.30.1330.30">
    <property type="match status" value="1"/>
</dbReference>
<dbReference type="PANTHER" id="PTHR43191:SF2">
    <property type="entry name" value="RRNA METHYLTRANSFERASE 3, MITOCHONDRIAL"/>
    <property type="match status" value="1"/>
</dbReference>
<dbReference type="AlphaFoldDB" id="A0A501XIA8"/>
<evidence type="ECO:0000313" key="5">
    <source>
        <dbReference type="EMBL" id="TPE60043.1"/>
    </source>
</evidence>
<dbReference type="InterPro" id="IPR029064">
    <property type="entry name" value="Ribosomal_eL30-like_sf"/>
</dbReference>
<dbReference type="SUPFAM" id="SSF55315">
    <property type="entry name" value="L30e-like"/>
    <property type="match status" value="1"/>
</dbReference>
<dbReference type="SUPFAM" id="SSF75217">
    <property type="entry name" value="alpha/beta knot"/>
    <property type="match status" value="1"/>
</dbReference>
<reference evidence="5 6" key="1">
    <citation type="submission" date="2019-06" db="EMBL/GenBank/DDBJ databases">
        <authorList>
            <person name="Lee I."/>
            <person name="Jang G.I."/>
            <person name="Hwang C.Y."/>
        </authorList>
    </citation>
    <scope>NUCLEOTIDE SEQUENCE [LARGE SCALE GENOMIC DNA]</scope>
    <source>
        <strain evidence="5 6">PAMC 28131</strain>
    </source>
</reference>
<proteinExistence type="inferred from homology"/>